<accession>A0A518E015</accession>
<dbReference type="KEGG" id="lcre:Pla8534_52750"/>
<gene>
    <name evidence="1" type="ORF">Pla8534_52750</name>
</gene>
<dbReference type="RefSeq" id="WP_145056200.1">
    <property type="nucleotide sequence ID" value="NZ_CP036433.1"/>
</dbReference>
<organism evidence="1 2">
    <name type="scientific">Lignipirellula cremea</name>
    <dbReference type="NCBI Taxonomy" id="2528010"/>
    <lineage>
        <taxon>Bacteria</taxon>
        <taxon>Pseudomonadati</taxon>
        <taxon>Planctomycetota</taxon>
        <taxon>Planctomycetia</taxon>
        <taxon>Pirellulales</taxon>
        <taxon>Pirellulaceae</taxon>
        <taxon>Lignipirellula</taxon>
    </lineage>
</organism>
<sequence length="96" mass="11048">MPRQSWLDDSAQTPVIDDYAQKLTSYVDAMADGKIEEHELESQEQRLVALMKEVEPLLDDAQHAKVTELLCEMTAYNLMRIVQMASEHRGTTVWRP</sequence>
<dbReference type="Proteomes" id="UP000317648">
    <property type="component" value="Chromosome"/>
</dbReference>
<proteinExistence type="predicted"/>
<name>A0A518E015_9BACT</name>
<dbReference type="OrthoDB" id="215671at2"/>
<reference evidence="1 2" key="1">
    <citation type="submission" date="2019-02" db="EMBL/GenBank/DDBJ databases">
        <title>Deep-cultivation of Planctomycetes and their phenomic and genomic characterization uncovers novel biology.</title>
        <authorList>
            <person name="Wiegand S."/>
            <person name="Jogler M."/>
            <person name="Boedeker C."/>
            <person name="Pinto D."/>
            <person name="Vollmers J."/>
            <person name="Rivas-Marin E."/>
            <person name="Kohn T."/>
            <person name="Peeters S.H."/>
            <person name="Heuer A."/>
            <person name="Rast P."/>
            <person name="Oberbeckmann S."/>
            <person name="Bunk B."/>
            <person name="Jeske O."/>
            <person name="Meyerdierks A."/>
            <person name="Storesund J.E."/>
            <person name="Kallscheuer N."/>
            <person name="Luecker S."/>
            <person name="Lage O.M."/>
            <person name="Pohl T."/>
            <person name="Merkel B.J."/>
            <person name="Hornburger P."/>
            <person name="Mueller R.-W."/>
            <person name="Bruemmer F."/>
            <person name="Labrenz M."/>
            <person name="Spormann A.M."/>
            <person name="Op den Camp H."/>
            <person name="Overmann J."/>
            <person name="Amann R."/>
            <person name="Jetten M.S.M."/>
            <person name="Mascher T."/>
            <person name="Medema M.H."/>
            <person name="Devos D.P."/>
            <person name="Kaster A.-K."/>
            <person name="Ovreas L."/>
            <person name="Rohde M."/>
            <person name="Galperin M.Y."/>
            <person name="Jogler C."/>
        </authorList>
    </citation>
    <scope>NUCLEOTIDE SEQUENCE [LARGE SCALE GENOMIC DNA]</scope>
    <source>
        <strain evidence="1 2">Pla85_3_4</strain>
    </source>
</reference>
<dbReference type="EMBL" id="CP036433">
    <property type="protein sequence ID" value="QDU97427.1"/>
    <property type="molecule type" value="Genomic_DNA"/>
</dbReference>
<protein>
    <submittedName>
        <fullName evidence="1">Uncharacterized protein</fullName>
    </submittedName>
</protein>
<dbReference type="AlphaFoldDB" id="A0A518E015"/>
<evidence type="ECO:0000313" key="2">
    <source>
        <dbReference type="Proteomes" id="UP000317648"/>
    </source>
</evidence>
<keyword evidence="2" id="KW-1185">Reference proteome</keyword>
<evidence type="ECO:0000313" key="1">
    <source>
        <dbReference type="EMBL" id="QDU97427.1"/>
    </source>
</evidence>